<dbReference type="EMBL" id="FR796428">
    <property type="protein sequence ID" value="CAJ08639.1"/>
    <property type="molecule type" value="Genomic_DNA"/>
</dbReference>
<keyword evidence="3" id="KW-1185">Reference proteome</keyword>
<sequence length="566" mass="60547">MHCSTGRAGSVGFAPRQQELQRVIEEKQIQLKQLYERQCRVRAAMLRQQDFKGARVMRDQPQLRIRGSPAQARPPHRAASQTPSPSGIGPSESVAFTITSERRRLRPRIAPQNPDSRTVFLGARSKLTRNRPSPSKEFAIRLSRLHKASASGAATVPEAVAVSATKEPLSDSPDVSPIAAECPAGPADVSAGSYWSSISALFGDPVGMSCLGRGDVEGARHVRFSSRSPQVATFSVERSCVPLEEGFDAMVVAAAATPGTPASDGEKQTLGPELDLIKAASAPLDTAAQRVSSLAMSPFASSRYSAVLSPRTTVSSYLTQIEELRHSLLEAPSDTRYSGRGFDDDTRLPARRSQDLRMSGQPSVMEKQVEREGAATPAKQWTLVRTRDLGESVGAAAVGINSTTMSGALGLAVPVPSSVPVAPVMWEASVCFTENSPIFLRRPERRVGLSTQDSCESPLLTNITNQPPKSSAPPPPRLPMSREESAVTVHKLTKCVRFRESVERSDKGTSGTACKRRRPGWRPAPSSASAPAVGGVPIVMPAELCCEQEGFGAGILLACGPTLYFD</sequence>
<reference evidence="2 3" key="1">
    <citation type="journal article" date="2005" name="Science">
        <title>The genome of the kinetoplastid parasite, Leishmania major.</title>
        <authorList>
            <person name="Ivens A.C."/>
            <person name="Peacock C.S."/>
            <person name="Worthey E.A."/>
            <person name="Murphy L."/>
            <person name="Aggarwal G."/>
            <person name="Berriman M."/>
            <person name="Sisk E."/>
            <person name="Rajandream M.A."/>
            <person name="Adlem E."/>
            <person name="Aert R."/>
            <person name="Anupama A."/>
            <person name="Apostolou Z."/>
            <person name="Attipoe P."/>
            <person name="Bason N."/>
            <person name="Bauser C."/>
            <person name="Beck A."/>
            <person name="Beverley S.M."/>
            <person name="Bianchettin G."/>
            <person name="Borzym K."/>
            <person name="Bothe G."/>
            <person name="Bruschi C.V."/>
            <person name="Collins M."/>
            <person name="Cadag E."/>
            <person name="Ciarloni L."/>
            <person name="Clayton C."/>
            <person name="Coulson R.M."/>
            <person name="Cronin A."/>
            <person name="Cruz A.K."/>
            <person name="Davies R.M."/>
            <person name="De Gaudenzi J."/>
            <person name="Dobson D.E."/>
            <person name="Duesterhoeft A."/>
            <person name="Fazelina G."/>
            <person name="Fosker N."/>
            <person name="Frasch A.C."/>
            <person name="Fraser A."/>
            <person name="Fuchs M."/>
            <person name="Gabel C."/>
            <person name="Goble A."/>
            <person name="Goffeau A."/>
            <person name="Harris D."/>
            <person name="Hertz-Fowler C."/>
            <person name="Hilbert H."/>
            <person name="Horn D."/>
            <person name="Huang Y."/>
            <person name="Klages S."/>
            <person name="Knights A."/>
            <person name="Kube M."/>
            <person name="Larke N."/>
            <person name="Litvin L."/>
            <person name="Lord A."/>
            <person name="Louie T."/>
            <person name="Marra M."/>
            <person name="Masuy D."/>
            <person name="Matthews K."/>
            <person name="Michaeli S."/>
            <person name="Mottram J.C."/>
            <person name="Muller-Auer S."/>
            <person name="Munden H."/>
            <person name="Nelson S."/>
            <person name="Norbertczak H."/>
            <person name="Oliver K."/>
            <person name="O'neil S."/>
            <person name="Pentony M."/>
            <person name="Pohl T.M."/>
            <person name="Price C."/>
            <person name="Purnelle B."/>
            <person name="Quail M.A."/>
            <person name="Rabbinowitsch E."/>
            <person name="Reinhardt R."/>
            <person name="Rieger M."/>
            <person name="Rinta J."/>
            <person name="Robben J."/>
            <person name="Robertson L."/>
            <person name="Ruiz J.C."/>
            <person name="Rutter S."/>
            <person name="Saunders D."/>
            <person name="Schafer M."/>
            <person name="Schein J."/>
            <person name="Schwartz D.C."/>
            <person name="Seeger K."/>
            <person name="Seyler A."/>
            <person name="Sharp S."/>
            <person name="Shin H."/>
            <person name="Sivam D."/>
            <person name="Squares R."/>
            <person name="Squares S."/>
            <person name="Tosato V."/>
            <person name="Vogt C."/>
            <person name="Volckaert G."/>
            <person name="Wambutt R."/>
            <person name="Warren T."/>
            <person name="Wedler H."/>
            <person name="Woodward J."/>
            <person name="Zhou S."/>
            <person name="Zimmermann W."/>
            <person name="Smith D.F."/>
            <person name="Blackwell J.M."/>
            <person name="Stuart K.D."/>
            <person name="Barrell B."/>
            <person name="Myler P.J."/>
        </authorList>
    </citation>
    <scope>NUCLEOTIDE SEQUENCE [LARGE SCALE GENOMIC DNA]</scope>
    <source>
        <strain evidence="3">MHOM/IL/81/Friedlin</strain>
    </source>
</reference>
<dbReference type="RefSeq" id="XP_001685435.1">
    <property type="nucleotide sequence ID" value="XM_001685383.1"/>
</dbReference>
<feature type="region of interest" description="Disordered" evidence="1">
    <location>
        <begin position="52"/>
        <end position="135"/>
    </location>
</feature>
<evidence type="ECO:0000313" key="2">
    <source>
        <dbReference type="EMBL" id="CAJ08639.1"/>
    </source>
</evidence>
<gene>
    <name evidence="2" type="ORF">LMJF_32_1190</name>
</gene>
<dbReference type="HOGENOM" id="CLU_481886_0_0_1"/>
<evidence type="ECO:0000256" key="1">
    <source>
        <dbReference type="SAM" id="MobiDB-lite"/>
    </source>
</evidence>
<dbReference type="VEuPathDB" id="TriTrypDB:LmjF.32.1190"/>
<feature type="region of interest" description="Disordered" evidence="1">
    <location>
        <begin position="450"/>
        <end position="484"/>
    </location>
</feature>
<dbReference type="InParanoid" id="Q4Q5G3"/>
<feature type="compositionally biased region" description="Low complexity" evidence="1">
    <location>
        <begin position="521"/>
        <end position="533"/>
    </location>
</feature>
<feature type="compositionally biased region" description="Polar residues" evidence="1">
    <location>
        <begin position="450"/>
        <end position="466"/>
    </location>
</feature>
<dbReference type="GeneID" id="5656232"/>
<dbReference type="OMA" id="ELCCEQE"/>
<name>Q4Q5G3_LEIMA</name>
<dbReference type="VEuPathDB" id="TriTrypDB:LMJLV39_320017900"/>
<dbReference type="AlphaFoldDB" id="Q4Q5G3"/>
<feature type="region of interest" description="Disordered" evidence="1">
    <location>
        <begin position="352"/>
        <end position="376"/>
    </location>
</feature>
<accession>Q4Q5G3</accession>
<dbReference type="VEuPathDB" id="TriTrypDB:LMJSD75_320017900"/>
<dbReference type="Proteomes" id="UP000000542">
    <property type="component" value="Chromosome 32"/>
</dbReference>
<dbReference type="eggNOG" id="ENOG502SM8D">
    <property type="taxonomic scope" value="Eukaryota"/>
</dbReference>
<protein>
    <submittedName>
        <fullName evidence="2">Uncharacterized protein</fullName>
    </submittedName>
</protein>
<evidence type="ECO:0000313" key="3">
    <source>
        <dbReference type="Proteomes" id="UP000000542"/>
    </source>
</evidence>
<dbReference type="VEuPathDB" id="TriTrypDB:LMJFC_320019800"/>
<proteinExistence type="predicted"/>
<feature type="region of interest" description="Disordered" evidence="1">
    <location>
        <begin position="506"/>
        <end position="533"/>
    </location>
</feature>
<reference evidence="2 3" key="2">
    <citation type="journal article" date="2011" name="Genome Res.">
        <title>Chromosome and gene copy number variation allow major structural change between species and strains of Leishmania.</title>
        <authorList>
            <person name="Rogers M.B."/>
            <person name="Hilley J.D."/>
            <person name="Dickens N.J."/>
            <person name="Wilkes J."/>
            <person name="Bates P.A."/>
            <person name="Depledge D.P."/>
            <person name="Harris D."/>
            <person name="Her Y."/>
            <person name="Herzyk P."/>
            <person name="Imamura H."/>
            <person name="Otto T.D."/>
            <person name="Sanders M."/>
            <person name="Seeger K."/>
            <person name="Dujardin J.C."/>
            <person name="Berriman M."/>
            <person name="Smith D.F."/>
            <person name="Hertz-Fowler C."/>
            <person name="Mottram J.C."/>
        </authorList>
    </citation>
    <scope>NUCLEOTIDE SEQUENCE [LARGE SCALE GENOMIC DNA]</scope>
    <source>
        <strain evidence="3">MHOM/IL/81/Friedlin</strain>
    </source>
</reference>
<dbReference type="KEGG" id="lma:LMJF_32_1190"/>
<organism evidence="2 3">
    <name type="scientific">Leishmania major</name>
    <dbReference type="NCBI Taxonomy" id="5664"/>
    <lineage>
        <taxon>Eukaryota</taxon>
        <taxon>Discoba</taxon>
        <taxon>Euglenozoa</taxon>
        <taxon>Kinetoplastea</taxon>
        <taxon>Metakinetoplastina</taxon>
        <taxon>Trypanosomatida</taxon>
        <taxon>Trypanosomatidae</taxon>
        <taxon>Leishmaniinae</taxon>
        <taxon>Leishmania</taxon>
    </lineage>
</organism>